<protein>
    <submittedName>
        <fullName evidence="2">Uncharacterized protein</fullName>
    </submittedName>
</protein>
<feature type="signal peptide" evidence="1">
    <location>
        <begin position="1"/>
        <end position="24"/>
    </location>
</feature>
<dbReference type="EMBL" id="ML979132">
    <property type="protein sequence ID" value="KAF1921713.1"/>
    <property type="molecule type" value="Genomic_DNA"/>
</dbReference>
<reference evidence="2" key="1">
    <citation type="journal article" date="2020" name="Stud. Mycol.">
        <title>101 Dothideomycetes genomes: a test case for predicting lifestyles and emergence of pathogens.</title>
        <authorList>
            <person name="Haridas S."/>
            <person name="Albert R."/>
            <person name="Binder M."/>
            <person name="Bloem J."/>
            <person name="Labutti K."/>
            <person name="Salamov A."/>
            <person name="Andreopoulos B."/>
            <person name="Baker S."/>
            <person name="Barry K."/>
            <person name="Bills G."/>
            <person name="Bluhm B."/>
            <person name="Cannon C."/>
            <person name="Castanera R."/>
            <person name="Culley D."/>
            <person name="Daum C."/>
            <person name="Ezra D."/>
            <person name="Gonzalez J."/>
            <person name="Henrissat B."/>
            <person name="Kuo A."/>
            <person name="Liang C."/>
            <person name="Lipzen A."/>
            <person name="Lutzoni F."/>
            <person name="Magnuson J."/>
            <person name="Mondo S."/>
            <person name="Nolan M."/>
            <person name="Ohm R."/>
            <person name="Pangilinan J."/>
            <person name="Park H.-J."/>
            <person name="Ramirez L."/>
            <person name="Alfaro M."/>
            <person name="Sun H."/>
            <person name="Tritt A."/>
            <person name="Yoshinaga Y."/>
            <person name="Zwiers L.-H."/>
            <person name="Turgeon B."/>
            <person name="Goodwin S."/>
            <person name="Spatafora J."/>
            <person name="Crous P."/>
            <person name="Grigoriev I."/>
        </authorList>
    </citation>
    <scope>NUCLEOTIDE SEQUENCE</scope>
    <source>
        <strain evidence="2">HMLAC05119</strain>
    </source>
</reference>
<organism evidence="2 3">
    <name type="scientific">Ampelomyces quisqualis</name>
    <name type="common">Powdery mildew agent</name>
    <dbReference type="NCBI Taxonomy" id="50730"/>
    <lineage>
        <taxon>Eukaryota</taxon>
        <taxon>Fungi</taxon>
        <taxon>Dikarya</taxon>
        <taxon>Ascomycota</taxon>
        <taxon>Pezizomycotina</taxon>
        <taxon>Dothideomycetes</taxon>
        <taxon>Pleosporomycetidae</taxon>
        <taxon>Pleosporales</taxon>
        <taxon>Pleosporineae</taxon>
        <taxon>Phaeosphaeriaceae</taxon>
        <taxon>Ampelomyces</taxon>
    </lineage>
</organism>
<evidence type="ECO:0000313" key="3">
    <source>
        <dbReference type="Proteomes" id="UP000800096"/>
    </source>
</evidence>
<keyword evidence="1" id="KW-0732">Signal</keyword>
<dbReference type="Proteomes" id="UP000800096">
    <property type="component" value="Unassembled WGS sequence"/>
</dbReference>
<dbReference type="OrthoDB" id="4487429at2759"/>
<evidence type="ECO:0000256" key="1">
    <source>
        <dbReference type="SAM" id="SignalP"/>
    </source>
</evidence>
<proteinExistence type="predicted"/>
<feature type="chain" id="PRO_5025408745" evidence="1">
    <location>
        <begin position="25"/>
        <end position="301"/>
    </location>
</feature>
<keyword evidence="3" id="KW-1185">Reference proteome</keyword>
<accession>A0A6A5R254</accession>
<evidence type="ECO:0000313" key="2">
    <source>
        <dbReference type="EMBL" id="KAF1921713.1"/>
    </source>
</evidence>
<dbReference type="AlphaFoldDB" id="A0A6A5R254"/>
<gene>
    <name evidence="2" type="ORF">BDU57DRAFT_510659</name>
</gene>
<sequence>MLVKARPLLFCLFLVVCFSSFTSSFSWDMWSLFRTKTLGPVDPSKQKHVKRLSHQSASDPRQDVLADNVEWYNEAGTPLFYSAWRSNPNTAKSPEPMRRSDIFKGGARVACWPSTGGVWAKNVGLAEMDFLGLNRMDHTPRQFNQTAEDEFCGRLGAIGAQWWTLPPKFEERAHLGDDQFTCQTLEECFEPTISFPDIIAWSKIEQGACWLPVKTANERSQDKLDILHNTITMEERCDEVLGLGGLFCRCRAQCPELNDLIWPLDNGGDGGWGCVDVWYHAQQRALGTDRGYNAPVPDEWS</sequence>
<name>A0A6A5R254_AMPQU</name>